<reference evidence="1" key="1">
    <citation type="journal article" date="2020" name="Stud. Mycol.">
        <title>101 Dothideomycetes genomes: a test case for predicting lifestyles and emergence of pathogens.</title>
        <authorList>
            <person name="Haridas S."/>
            <person name="Albert R."/>
            <person name="Binder M."/>
            <person name="Bloem J."/>
            <person name="Labutti K."/>
            <person name="Salamov A."/>
            <person name="Andreopoulos B."/>
            <person name="Baker S."/>
            <person name="Barry K."/>
            <person name="Bills G."/>
            <person name="Bluhm B."/>
            <person name="Cannon C."/>
            <person name="Castanera R."/>
            <person name="Culley D."/>
            <person name="Daum C."/>
            <person name="Ezra D."/>
            <person name="Gonzalez J."/>
            <person name="Henrissat B."/>
            <person name="Kuo A."/>
            <person name="Liang C."/>
            <person name="Lipzen A."/>
            <person name="Lutzoni F."/>
            <person name="Magnuson J."/>
            <person name="Mondo S."/>
            <person name="Nolan M."/>
            <person name="Ohm R."/>
            <person name="Pangilinan J."/>
            <person name="Park H.-J."/>
            <person name="Ramirez L."/>
            <person name="Alfaro M."/>
            <person name="Sun H."/>
            <person name="Tritt A."/>
            <person name="Yoshinaga Y."/>
            <person name="Zwiers L.-H."/>
            <person name="Turgeon B."/>
            <person name="Goodwin S."/>
            <person name="Spatafora J."/>
            <person name="Crous P."/>
            <person name="Grigoriev I."/>
        </authorList>
    </citation>
    <scope>NUCLEOTIDE SEQUENCE</scope>
    <source>
        <strain evidence="1">ATCC 200398</strain>
    </source>
</reference>
<keyword evidence="2" id="KW-1185">Reference proteome</keyword>
<sequence length="323" mass="35547">MPTLLPLSEIPSMRRNLLYAMSATWYSSFILRFLLGLMASPCLPTVGASFGDIWRPPQFPFAIAVWAAVATMSPALGPTISSFAIEILGWRFVMWQLLIISRPIYLILVCCLLGTSGLTILYYQAKCARKGIENPELITEAEEKRKNIAVRSLLRDAFAKPWEMNIKDPALLFSTINLGLDVFTDKTKSVPLVFPVHYGFRPTGASLVFLSAAPATILALAAHCLYLHQRIMPQLAAGTFGELENFLIPGLVSSALTSRPAIHWMAPAIGLALTNFGIYYVAQRIFLYFRAIYPLYATSIFAANSCARSVLAKTTVLGVCLEG</sequence>
<organism evidence="1 2">
    <name type="scientific">Lindgomyces ingoldianus</name>
    <dbReference type="NCBI Taxonomy" id="673940"/>
    <lineage>
        <taxon>Eukaryota</taxon>
        <taxon>Fungi</taxon>
        <taxon>Dikarya</taxon>
        <taxon>Ascomycota</taxon>
        <taxon>Pezizomycotina</taxon>
        <taxon>Dothideomycetes</taxon>
        <taxon>Pleosporomycetidae</taxon>
        <taxon>Pleosporales</taxon>
        <taxon>Lindgomycetaceae</taxon>
        <taxon>Lindgomyces</taxon>
    </lineage>
</organism>
<gene>
    <name evidence="1" type="ORF">BDR25DRAFT_349424</name>
</gene>
<evidence type="ECO:0000313" key="1">
    <source>
        <dbReference type="EMBL" id="KAF2476331.1"/>
    </source>
</evidence>
<proteinExistence type="predicted"/>
<dbReference type="Proteomes" id="UP000799755">
    <property type="component" value="Unassembled WGS sequence"/>
</dbReference>
<comment type="caution">
    <text evidence="1">The sequence shown here is derived from an EMBL/GenBank/DDBJ whole genome shotgun (WGS) entry which is preliminary data.</text>
</comment>
<accession>A0ACB6RCY0</accession>
<protein>
    <submittedName>
        <fullName evidence="1">Uncharacterized protein</fullName>
    </submittedName>
</protein>
<name>A0ACB6RCY0_9PLEO</name>
<evidence type="ECO:0000313" key="2">
    <source>
        <dbReference type="Proteomes" id="UP000799755"/>
    </source>
</evidence>
<dbReference type="EMBL" id="MU003494">
    <property type="protein sequence ID" value="KAF2476331.1"/>
    <property type="molecule type" value="Genomic_DNA"/>
</dbReference>